<evidence type="ECO:0000313" key="7">
    <source>
        <dbReference type="Proteomes" id="UP001432027"/>
    </source>
</evidence>
<reference evidence="6" key="1">
    <citation type="submission" date="2023-10" db="EMBL/GenBank/DDBJ databases">
        <title>Genome assembly of Pristionchus species.</title>
        <authorList>
            <person name="Yoshida K."/>
            <person name="Sommer R.J."/>
        </authorList>
    </citation>
    <scope>NUCLEOTIDE SEQUENCE</scope>
    <source>
        <strain evidence="6">RS0144</strain>
    </source>
</reference>
<dbReference type="PROSITE" id="PS51843">
    <property type="entry name" value="NR_LBD"/>
    <property type="match status" value="1"/>
</dbReference>
<dbReference type="SUPFAM" id="SSF48508">
    <property type="entry name" value="Nuclear receptor ligand-binding domain"/>
    <property type="match status" value="1"/>
</dbReference>
<keyword evidence="3" id="KW-0675">Receptor</keyword>
<gene>
    <name evidence="6" type="ORF">PENTCL1PPCAC_14365</name>
</gene>
<dbReference type="AlphaFoldDB" id="A0AAV5TFV8"/>
<accession>A0AAV5TFV8</accession>
<dbReference type="EMBL" id="BTSX01000004">
    <property type="protein sequence ID" value="GMS92190.1"/>
    <property type="molecule type" value="Genomic_DNA"/>
</dbReference>
<dbReference type="InterPro" id="IPR035500">
    <property type="entry name" value="NHR-like_dom_sf"/>
</dbReference>
<evidence type="ECO:0000259" key="5">
    <source>
        <dbReference type="PROSITE" id="PS51843"/>
    </source>
</evidence>
<evidence type="ECO:0000256" key="2">
    <source>
        <dbReference type="ARBA" id="ARBA00023163"/>
    </source>
</evidence>
<keyword evidence="4" id="KW-0812">Transmembrane</keyword>
<dbReference type="PANTHER" id="PTHR46011">
    <property type="entry name" value="NUCLEAR HORMONE RECEPTOR FAMILY MEMBER NHR-86-RELATED"/>
    <property type="match status" value="1"/>
</dbReference>
<dbReference type="Proteomes" id="UP001432027">
    <property type="component" value="Unassembled WGS sequence"/>
</dbReference>
<protein>
    <recommendedName>
        <fullName evidence="5">NR LBD domain-containing protein</fullName>
    </recommendedName>
</protein>
<comment type="caution">
    <text evidence="6">The sequence shown here is derived from an EMBL/GenBank/DDBJ whole genome shotgun (WGS) entry which is preliminary data.</text>
</comment>
<keyword evidence="1" id="KW-0805">Transcription regulation</keyword>
<keyword evidence="2" id="KW-0804">Transcription</keyword>
<keyword evidence="4" id="KW-1133">Transmembrane helix</keyword>
<organism evidence="6 7">
    <name type="scientific">Pristionchus entomophagus</name>
    <dbReference type="NCBI Taxonomy" id="358040"/>
    <lineage>
        <taxon>Eukaryota</taxon>
        <taxon>Metazoa</taxon>
        <taxon>Ecdysozoa</taxon>
        <taxon>Nematoda</taxon>
        <taxon>Chromadorea</taxon>
        <taxon>Rhabditida</taxon>
        <taxon>Rhabditina</taxon>
        <taxon>Diplogasteromorpha</taxon>
        <taxon>Diplogasteroidea</taxon>
        <taxon>Neodiplogasteridae</taxon>
        <taxon>Pristionchus</taxon>
    </lineage>
</organism>
<dbReference type="Gene3D" id="1.10.565.10">
    <property type="entry name" value="Retinoid X Receptor"/>
    <property type="match status" value="1"/>
</dbReference>
<dbReference type="SMART" id="SM00430">
    <property type="entry name" value="HOLI"/>
    <property type="match status" value="1"/>
</dbReference>
<evidence type="ECO:0000313" key="6">
    <source>
        <dbReference type="EMBL" id="GMS92190.1"/>
    </source>
</evidence>
<keyword evidence="4" id="KW-0472">Membrane</keyword>
<dbReference type="PANTHER" id="PTHR46011:SF6">
    <property type="entry name" value="HIGH ZINC ACTIVATED NUCLEAR RECEPTOR PROTEIN"/>
    <property type="match status" value="1"/>
</dbReference>
<sequence>MSHLRWKDGHVKHGHRCMPSLRGLLQENTQRHSSTEVQTGKGQLPAHRWDSISHYVYCVVAVFLFIIHSMYLSDATASCRKCRFDRFTGIMRSARLPLEVSEAHSTYAEQIELPVEVPELEDIKDVKLIEIPSTSFIDHTKLYELESASDAPLLDRIRRAYSMFCMMRKIGETSMQPSKGNFCKERLFERDYLKFIPATSSNSVIYGHVYAESMLDFAHTAFDDFRILSAEEKKTFFRHSLCFVGNITLGYRSLHHFPYDETVFISYTTTLNYGTASAFFDDAPSEINRDTATRTLRDGIRKTNMLLKESFRRVMPTEDEYMALIGLAFWNIELDASDSNLTRLAVKNQAQIMREMHQYYCREGRTDYAARIGELFCLLVTMQKSVSVLAEEVQLYRLMDVFDESKFEKKCGYREIHDK</sequence>
<feature type="transmembrane region" description="Helical" evidence="4">
    <location>
        <begin position="55"/>
        <end position="73"/>
    </location>
</feature>
<proteinExistence type="predicted"/>
<feature type="domain" description="NR LBD" evidence="5">
    <location>
        <begin position="149"/>
        <end position="415"/>
    </location>
</feature>
<dbReference type="Pfam" id="PF00104">
    <property type="entry name" value="Hormone_recep"/>
    <property type="match status" value="1"/>
</dbReference>
<dbReference type="InterPro" id="IPR000536">
    <property type="entry name" value="Nucl_hrmn_rcpt_lig-bd"/>
</dbReference>
<evidence type="ECO:0000256" key="3">
    <source>
        <dbReference type="ARBA" id="ARBA00023170"/>
    </source>
</evidence>
<dbReference type="GO" id="GO:0005634">
    <property type="term" value="C:nucleus"/>
    <property type="evidence" value="ECO:0007669"/>
    <property type="project" value="TreeGrafter"/>
</dbReference>
<evidence type="ECO:0000256" key="4">
    <source>
        <dbReference type="SAM" id="Phobius"/>
    </source>
</evidence>
<name>A0AAV5TFV8_9BILA</name>
<dbReference type="GO" id="GO:0003700">
    <property type="term" value="F:DNA-binding transcription factor activity"/>
    <property type="evidence" value="ECO:0007669"/>
    <property type="project" value="TreeGrafter"/>
</dbReference>
<evidence type="ECO:0000256" key="1">
    <source>
        <dbReference type="ARBA" id="ARBA00023015"/>
    </source>
</evidence>
<keyword evidence="7" id="KW-1185">Reference proteome</keyword>